<reference evidence="2 4" key="2">
    <citation type="submission" date="2023-02" db="EMBL/GenBank/DDBJ databases">
        <title>Population genomics of bacteria associated with diatom.</title>
        <authorList>
            <person name="Xie J."/>
            <person name="Wang H."/>
        </authorList>
    </citation>
    <scope>NUCLEOTIDE SEQUENCE [LARGE SCALE GENOMIC DNA]</scope>
    <source>
        <strain evidence="2 4">PT47_8</strain>
    </source>
</reference>
<dbReference type="AlphaFoldDB" id="A0A1B0ZVP8"/>
<evidence type="ECO:0000313" key="3">
    <source>
        <dbReference type="Proteomes" id="UP000092565"/>
    </source>
</evidence>
<evidence type="ECO:0000313" key="4">
    <source>
        <dbReference type="Proteomes" id="UP001218364"/>
    </source>
</evidence>
<organism evidence="1 3">
    <name type="scientific">Phaeobacter gallaeciensis</name>
    <dbReference type="NCBI Taxonomy" id="60890"/>
    <lineage>
        <taxon>Bacteria</taxon>
        <taxon>Pseudomonadati</taxon>
        <taxon>Pseudomonadota</taxon>
        <taxon>Alphaproteobacteria</taxon>
        <taxon>Rhodobacterales</taxon>
        <taxon>Roseobacteraceae</taxon>
        <taxon>Phaeobacter</taxon>
    </lineage>
</organism>
<dbReference type="Proteomes" id="UP000092565">
    <property type="component" value="Chromosome"/>
</dbReference>
<proteinExistence type="predicted"/>
<dbReference type="EMBL" id="CP015124">
    <property type="protein sequence ID" value="ANP38245.1"/>
    <property type="molecule type" value="Genomic_DNA"/>
</dbReference>
<dbReference type="EMBL" id="JARCJK010000005">
    <property type="protein sequence ID" value="MDE4166390.1"/>
    <property type="molecule type" value="Genomic_DNA"/>
</dbReference>
<evidence type="ECO:0000313" key="2">
    <source>
        <dbReference type="EMBL" id="MDE4166390.1"/>
    </source>
</evidence>
<keyword evidence="3" id="KW-1185">Reference proteome</keyword>
<protein>
    <submittedName>
        <fullName evidence="1">Uncharacterized protein</fullName>
    </submittedName>
</protein>
<sequence length="46" mass="5446">MLEVILIGSATLAIVLYLQARQAAREIRQNRDRNTREPMVIYRHEH</sequence>
<dbReference type="RefSeq" id="WP_156767926.1">
    <property type="nucleotide sequence ID" value="NZ_CP015124.1"/>
</dbReference>
<dbReference type="Proteomes" id="UP001218364">
    <property type="component" value="Unassembled WGS sequence"/>
</dbReference>
<dbReference type="OrthoDB" id="7667547at2"/>
<reference evidence="1 3" key="1">
    <citation type="submission" date="2016-04" db="EMBL/GenBank/DDBJ databases">
        <authorList>
            <person name="Evans L.H."/>
            <person name="Alamgir A."/>
            <person name="Owens N."/>
            <person name="Weber N.D."/>
            <person name="Virtaneva K."/>
            <person name="Barbian K."/>
            <person name="Babar A."/>
            <person name="Rosenke K."/>
        </authorList>
    </citation>
    <scope>NUCLEOTIDE SEQUENCE [LARGE SCALE GENOMIC DNA]</scope>
    <source>
        <strain evidence="1 3">JL2886</strain>
    </source>
</reference>
<name>A0A1B0ZVP8_9RHOB</name>
<accession>A0A1B0ZVP8</accession>
<gene>
    <name evidence="1" type="ORF">JL2886_03366</name>
    <name evidence="2" type="ORF">PXK24_11860</name>
</gene>
<evidence type="ECO:0000313" key="1">
    <source>
        <dbReference type="EMBL" id="ANP38245.1"/>
    </source>
</evidence>